<dbReference type="SUPFAM" id="SSF82861">
    <property type="entry name" value="Mechanosensitive channel protein MscS (YggB), transmembrane region"/>
    <property type="match status" value="1"/>
</dbReference>
<protein>
    <submittedName>
        <fullName evidence="3">Mechanosensitive ion channel family protein</fullName>
    </submittedName>
</protein>
<keyword evidence="4" id="KW-1185">Reference proteome</keyword>
<keyword evidence="1" id="KW-1133">Transmembrane helix</keyword>
<dbReference type="PANTHER" id="PTHR30221">
    <property type="entry name" value="SMALL-CONDUCTANCE MECHANOSENSITIVE CHANNEL"/>
    <property type="match status" value="1"/>
</dbReference>
<feature type="transmembrane region" description="Helical" evidence="1">
    <location>
        <begin position="87"/>
        <end position="108"/>
    </location>
</feature>
<dbReference type="InterPro" id="IPR011014">
    <property type="entry name" value="MscS_channel_TM-2"/>
</dbReference>
<dbReference type="Gene3D" id="1.10.287.1260">
    <property type="match status" value="1"/>
</dbReference>
<evidence type="ECO:0000313" key="4">
    <source>
        <dbReference type="Proteomes" id="UP001164803"/>
    </source>
</evidence>
<dbReference type="RefSeq" id="WP_268044160.1">
    <property type="nucleotide sequence ID" value="NZ_CP104064.1"/>
</dbReference>
<dbReference type="InterPro" id="IPR045275">
    <property type="entry name" value="MscS_archaea/bacteria_type"/>
</dbReference>
<evidence type="ECO:0000313" key="3">
    <source>
        <dbReference type="EMBL" id="WAH36775.1"/>
    </source>
</evidence>
<organism evidence="3 4">
    <name type="scientific">Alicyclobacillus dauci</name>
    <dbReference type="NCBI Taxonomy" id="1475485"/>
    <lineage>
        <taxon>Bacteria</taxon>
        <taxon>Bacillati</taxon>
        <taxon>Bacillota</taxon>
        <taxon>Bacilli</taxon>
        <taxon>Bacillales</taxon>
        <taxon>Alicyclobacillaceae</taxon>
        <taxon>Alicyclobacillus</taxon>
    </lineage>
</organism>
<dbReference type="SUPFAM" id="SSF50182">
    <property type="entry name" value="Sm-like ribonucleoproteins"/>
    <property type="match status" value="1"/>
</dbReference>
<feature type="transmembrane region" description="Helical" evidence="1">
    <location>
        <begin position="47"/>
        <end position="67"/>
    </location>
</feature>
<name>A0ABY6Z202_9BACL</name>
<dbReference type="InterPro" id="IPR006685">
    <property type="entry name" value="MscS_channel_2nd"/>
</dbReference>
<sequence length="274" mass="30722">MVGRLHQLHPWRRIMVVAIVLILLSVIFNLAHSMALMNFVPVHYHRAVEWGIVILWCVIGIWLVRYLNRFLMSKTLGKHIDRRTSRLLSRLLTVIGFLFIVLVALNLLQIRISSLLVGGAVTGVIVGIGAQSTLSNLFAGVILLTLRPFSVGQYITLRTSLFSGIEYGGTVFDVNWYYTILLDGDQKRVLPNSSVIVSAVTINAKEESASQVFTVPIPYSVSEKEISNDLRELTSGRASMKIREFTKDAYNVEIHLPASEDPGVIREILSRHQI</sequence>
<feature type="transmembrane region" description="Helical" evidence="1">
    <location>
        <begin position="120"/>
        <end position="146"/>
    </location>
</feature>
<keyword evidence="1" id="KW-0472">Membrane</keyword>
<gene>
    <name evidence="3" type="ORF">NZD86_21800</name>
</gene>
<evidence type="ECO:0000259" key="2">
    <source>
        <dbReference type="Pfam" id="PF00924"/>
    </source>
</evidence>
<reference evidence="3" key="1">
    <citation type="submission" date="2022-08" db="EMBL/GenBank/DDBJ databases">
        <title>Alicyclobacillus dauci DSM2870, complete genome.</title>
        <authorList>
            <person name="Wang Q."/>
            <person name="Cai R."/>
            <person name="Wang Z."/>
        </authorList>
    </citation>
    <scope>NUCLEOTIDE SEQUENCE</scope>
    <source>
        <strain evidence="3">DSM 28700</strain>
    </source>
</reference>
<feature type="domain" description="Mechanosensitive ion channel MscS" evidence="2">
    <location>
        <begin position="133"/>
        <end position="200"/>
    </location>
</feature>
<dbReference type="InterPro" id="IPR010920">
    <property type="entry name" value="LSM_dom_sf"/>
</dbReference>
<keyword evidence="1" id="KW-0812">Transmembrane</keyword>
<feature type="transmembrane region" description="Helical" evidence="1">
    <location>
        <begin position="14"/>
        <end position="35"/>
    </location>
</feature>
<accession>A0ABY6Z202</accession>
<proteinExistence type="predicted"/>
<dbReference type="PANTHER" id="PTHR30221:SF1">
    <property type="entry name" value="SMALL-CONDUCTANCE MECHANOSENSITIVE CHANNEL"/>
    <property type="match status" value="1"/>
</dbReference>
<dbReference type="Proteomes" id="UP001164803">
    <property type="component" value="Chromosome"/>
</dbReference>
<dbReference type="Pfam" id="PF00924">
    <property type="entry name" value="MS_channel_2nd"/>
    <property type="match status" value="1"/>
</dbReference>
<dbReference type="EMBL" id="CP104064">
    <property type="protein sequence ID" value="WAH36775.1"/>
    <property type="molecule type" value="Genomic_DNA"/>
</dbReference>
<evidence type="ECO:0000256" key="1">
    <source>
        <dbReference type="SAM" id="Phobius"/>
    </source>
</evidence>